<keyword evidence="2" id="KW-0963">Cytoplasm</keyword>
<proteinExistence type="predicted"/>
<dbReference type="Pfam" id="PF22381">
    <property type="entry name" value="Staph_reg_Sar_Rot"/>
    <property type="match status" value="1"/>
</dbReference>
<evidence type="ECO:0000313" key="7">
    <source>
        <dbReference type="EMBL" id="SDD44510.1"/>
    </source>
</evidence>
<dbReference type="EMBL" id="FMYH01000007">
    <property type="protein sequence ID" value="SDD44510.1"/>
    <property type="molecule type" value="Genomic_DNA"/>
</dbReference>
<keyword evidence="5" id="KW-0804">Transcription</keyword>
<dbReference type="RefSeq" id="WP_093185365.1">
    <property type="nucleotide sequence ID" value="NZ_FMYH01000007.1"/>
</dbReference>
<protein>
    <submittedName>
        <fullName evidence="7">DNA-binding transcriptional regulator, MarR family</fullName>
    </submittedName>
</protein>
<dbReference type="GO" id="GO:0005737">
    <property type="term" value="C:cytoplasm"/>
    <property type="evidence" value="ECO:0007669"/>
    <property type="project" value="UniProtKB-SubCell"/>
</dbReference>
<dbReference type="Gene3D" id="1.10.10.10">
    <property type="entry name" value="Winged helix-like DNA-binding domain superfamily/Winged helix DNA-binding domain"/>
    <property type="match status" value="1"/>
</dbReference>
<dbReference type="SUPFAM" id="SSF46785">
    <property type="entry name" value="Winged helix' DNA-binding domain"/>
    <property type="match status" value="1"/>
</dbReference>
<dbReference type="InterPro" id="IPR055166">
    <property type="entry name" value="Transc_reg_Sar_Rot_HTH"/>
</dbReference>
<dbReference type="PANTHER" id="PTHR33164">
    <property type="entry name" value="TRANSCRIPTIONAL REGULATOR, MARR FAMILY"/>
    <property type="match status" value="1"/>
</dbReference>
<dbReference type="FunFam" id="1.10.10.10:FF:000163">
    <property type="entry name" value="MarR family transcriptional regulator"/>
    <property type="match status" value="1"/>
</dbReference>
<comment type="subcellular location">
    <subcellularLocation>
        <location evidence="1">Cytoplasm</location>
    </subcellularLocation>
</comment>
<dbReference type="PANTHER" id="PTHR33164:SF5">
    <property type="entry name" value="ORGANIC HYDROPEROXIDE RESISTANCE TRANSCRIPTIONAL REGULATOR"/>
    <property type="match status" value="1"/>
</dbReference>
<evidence type="ECO:0000256" key="1">
    <source>
        <dbReference type="ARBA" id="ARBA00004496"/>
    </source>
</evidence>
<dbReference type="InterPro" id="IPR036388">
    <property type="entry name" value="WH-like_DNA-bd_sf"/>
</dbReference>
<dbReference type="SMART" id="SM00347">
    <property type="entry name" value="HTH_MARR"/>
    <property type="match status" value="1"/>
</dbReference>
<organism evidence="7 8">
    <name type="scientific">Sanguibacter gelidistatuariae</name>
    <dbReference type="NCBI Taxonomy" id="1814289"/>
    <lineage>
        <taxon>Bacteria</taxon>
        <taxon>Bacillati</taxon>
        <taxon>Actinomycetota</taxon>
        <taxon>Actinomycetes</taxon>
        <taxon>Micrococcales</taxon>
        <taxon>Sanguibacteraceae</taxon>
        <taxon>Sanguibacter</taxon>
    </lineage>
</organism>
<dbReference type="OrthoDB" id="9806864at2"/>
<dbReference type="AlphaFoldDB" id="A0A1G6USV4"/>
<dbReference type="PROSITE" id="PS50995">
    <property type="entry name" value="HTH_MARR_2"/>
    <property type="match status" value="1"/>
</dbReference>
<dbReference type="InterPro" id="IPR000835">
    <property type="entry name" value="HTH_MarR-typ"/>
</dbReference>
<evidence type="ECO:0000313" key="8">
    <source>
        <dbReference type="Proteomes" id="UP000199039"/>
    </source>
</evidence>
<gene>
    <name evidence="7" type="ORF">SAMN05216410_3335</name>
</gene>
<sequence>MSLDQPATDLQPDLHLDAQLCFRLYRGERSVLGTYRELLDDLGLTYPQYLVMLVLWEEDGLPVSQIGARLSLDSGTLSPLLRRMETAGWLSRTRDSADERVVRVALTEEGAALKQRAAGVPRSLAERSGLDAEESATLARLLDKLCTSLTGDVR</sequence>
<name>A0A1G6USV4_9MICO</name>
<reference evidence="7 8" key="1">
    <citation type="submission" date="2016-09" db="EMBL/GenBank/DDBJ databases">
        <authorList>
            <person name="Capua I."/>
            <person name="De Benedictis P."/>
            <person name="Joannis T."/>
            <person name="Lombin L.H."/>
            <person name="Cattoli G."/>
        </authorList>
    </citation>
    <scope>NUCLEOTIDE SEQUENCE [LARGE SCALE GENOMIC DNA]</scope>
    <source>
        <strain evidence="7 8">ISLP-3</strain>
    </source>
</reference>
<feature type="domain" description="HTH marR-type" evidence="6">
    <location>
        <begin position="17"/>
        <end position="147"/>
    </location>
</feature>
<dbReference type="PRINTS" id="PR00598">
    <property type="entry name" value="HTHMARR"/>
</dbReference>
<dbReference type="GO" id="GO:0003700">
    <property type="term" value="F:DNA-binding transcription factor activity"/>
    <property type="evidence" value="ECO:0007669"/>
    <property type="project" value="InterPro"/>
</dbReference>
<accession>A0A1G6USV4</accession>
<evidence type="ECO:0000256" key="5">
    <source>
        <dbReference type="ARBA" id="ARBA00023163"/>
    </source>
</evidence>
<evidence type="ECO:0000256" key="3">
    <source>
        <dbReference type="ARBA" id="ARBA00023015"/>
    </source>
</evidence>
<keyword evidence="8" id="KW-1185">Reference proteome</keyword>
<dbReference type="Proteomes" id="UP000199039">
    <property type="component" value="Unassembled WGS sequence"/>
</dbReference>
<keyword evidence="4 7" id="KW-0238">DNA-binding</keyword>
<dbReference type="InterPro" id="IPR039422">
    <property type="entry name" value="MarR/SlyA-like"/>
</dbReference>
<dbReference type="STRING" id="1814289.SAMN05216410_3335"/>
<evidence type="ECO:0000256" key="2">
    <source>
        <dbReference type="ARBA" id="ARBA00022490"/>
    </source>
</evidence>
<dbReference type="InterPro" id="IPR036390">
    <property type="entry name" value="WH_DNA-bd_sf"/>
</dbReference>
<evidence type="ECO:0000256" key="4">
    <source>
        <dbReference type="ARBA" id="ARBA00023125"/>
    </source>
</evidence>
<dbReference type="GO" id="GO:0006950">
    <property type="term" value="P:response to stress"/>
    <property type="evidence" value="ECO:0007669"/>
    <property type="project" value="TreeGrafter"/>
</dbReference>
<dbReference type="GO" id="GO:0003677">
    <property type="term" value="F:DNA binding"/>
    <property type="evidence" value="ECO:0007669"/>
    <property type="project" value="UniProtKB-KW"/>
</dbReference>
<keyword evidence="3" id="KW-0805">Transcription regulation</keyword>
<evidence type="ECO:0000259" key="6">
    <source>
        <dbReference type="PROSITE" id="PS50995"/>
    </source>
</evidence>